<dbReference type="PANTHER" id="PTHR34853">
    <property type="match status" value="1"/>
</dbReference>
<dbReference type="Pfam" id="PF03583">
    <property type="entry name" value="LIP"/>
    <property type="match status" value="1"/>
</dbReference>
<proteinExistence type="predicted"/>
<evidence type="ECO:0000313" key="3">
    <source>
        <dbReference type="Proteomes" id="UP001228690"/>
    </source>
</evidence>
<dbReference type="SUPFAM" id="SSF53474">
    <property type="entry name" value="alpha/beta-Hydrolases"/>
    <property type="match status" value="1"/>
</dbReference>
<gene>
    <name evidence="2" type="ORF">P0082_11865</name>
</gene>
<organism evidence="2 3">
    <name type="scientific">Candidatus Haliotispira prima</name>
    <dbReference type="NCBI Taxonomy" id="3034016"/>
    <lineage>
        <taxon>Bacteria</taxon>
        <taxon>Pseudomonadati</taxon>
        <taxon>Spirochaetota</taxon>
        <taxon>Spirochaetia</taxon>
        <taxon>Spirochaetales</taxon>
        <taxon>Spirochaetaceae</taxon>
        <taxon>Candidatus Haliotispira</taxon>
    </lineage>
</organism>
<keyword evidence="3" id="KW-1185">Reference proteome</keyword>
<dbReference type="Gene3D" id="1.10.260.160">
    <property type="match status" value="1"/>
</dbReference>
<dbReference type="Proteomes" id="UP001228690">
    <property type="component" value="Chromosome"/>
</dbReference>
<protein>
    <submittedName>
        <fullName evidence="2">Lipase family protein</fullName>
    </submittedName>
</protein>
<name>A0ABY8MH22_9SPIO</name>
<accession>A0ABY8MH22</accession>
<dbReference type="InterPro" id="IPR029058">
    <property type="entry name" value="AB_hydrolase_fold"/>
</dbReference>
<dbReference type="Gene3D" id="3.40.50.1820">
    <property type="entry name" value="alpha/beta hydrolase"/>
    <property type="match status" value="1"/>
</dbReference>
<dbReference type="RefSeq" id="WP_326927348.1">
    <property type="nucleotide sequence ID" value="NZ_CP123443.1"/>
</dbReference>
<evidence type="ECO:0000256" key="1">
    <source>
        <dbReference type="SAM" id="MobiDB-lite"/>
    </source>
</evidence>
<evidence type="ECO:0000313" key="2">
    <source>
        <dbReference type="EMBL" id="WGK69161.1"/>
    </source>
</evidence>
<feature type="region of interest" description="Disordered" evidence="1">
    <location>
        <begin position="1"/>
        <end position="23"/>
    </location>
</feature>
<dbReference type="PANTHER" id="PTHR34853:SF1">
    <property type="entry name" value="LIPASE 5"/>
    <property type="match status" value="1"/>
</dbReference>
<dbReference type="EMBL" id="CP123443">
    <property type="protein sequence ID" value="WGK69161.1"/>
    <property type="molecule type" value="Genomic_DNA"/>
</dbReference>
<sequence length="492" mass="55050">MGPTKPENSQTFKNSPVRKPDSGSSPGLFRFPFGPLSALLLSGILISLQSCLNYPARLKFGKAEEAKPYDPADNLISSKLVMELSHSQMEALDVKDYYGELRRYPVQVYRITYRSRSFSPLSALVLLPVGMNKGTDKDTGTGTDTAEYPLLAYHHGTLLPFPHKRLGAYEAPSFFGSAYRRTRDFFAVNNHGLPAAAAGYLTVLPDYMGYGAQAGKDHPFMIGPELGQEGMDAVRATYRWAEKKGIRVTDRLYLMGTSEGASAAMWAQRLIENAPDFEGIQVEGAYYAGPYHISSLLRKIAFDDGKIVPLFNWAIYAAWNYYLRDAVQRERNLSGHFRPEQYSAISGSQKSWQKSDIWLRKVPNLLSILLQKPMPKEKLFHTDFLEQINDPDSDFWVIARLLDLHEGWEPESPIWLYHNDGDPLIPMSNSLDAHSGLQAAGSQVNLKIFQRKDHAGGYLRYLLESLGEFSHSSGLDVPLYPEEPGEPVAVGD</sequence>
<dbReference type="InterPro" id="IPR005152">
    <property type="entry name" value="Lipase_secreted"/>
</dbReference>
<reference evidence="2 3" key="1">
    <citation type="submission" date="2023-04" db="EMBL/GenBank/DDBJ databases">
        <title>Spirochaete genome identified in red abalone sample constitutes a novel genus.</title>
        <authorList>
            <person name="Sharma S.P."/>
            <person name="Purcell C.M."/>
            <person name="Hyde J.R."/>
            <person name="Severin A.J."/>
        </authorList>
    </citation>
    <scope>NUCLEOTIDE SEQUENCE [LARGE SCALE GENOMIC DNA]</scope>
    <source>
        <strain evidence="2 3">SP-2023</strain>
    </source>
</reference>
<feature type="compositionally biased region" description="Polar residues" evidence="1">
    <location>
        <begin position="1"/>
        <end position="14"/>
    </location>
</feature>